<proteinExistence type="predicted"/>
<sequence>MNLHRVTNVLSVLLGLACLWFGTNFLLAPETAAAGFGIPSWPEGDAAGYFTVKAGRDLANGAIVLTLLALGRRRPLAWVMLLLAIVPFVDALAVLGHGGSYAAALGIHAATGAGVLLTAGLLFATSRDTAGTNSTVREGNSALDRSTVRP</sequence>
<dbReference type="PROSITE" id="PS51257">
    <property type="entry name" value="PROKAR_LIPOPROTEIN"/>
    <property type="match status" value="1"/>
</dbReference>
<evidence type="ECO:0008006" key="4">
    <source>
        <dbReference type="Google" id="ProtNLM"/>
    </source>
</evidence>
<organism evidence="2 3">
    <name type="scientific">Streptomyces gardneri</name>
    <dbReference type="NCBI Taxonomy" id="66892"/>
    <lineage>
        <taxon>Bacteria</taxon>
        <taxon>Bacillati</taxon>
        <taxon>Actinomycetota</taxon>
        <taxon>Actinomycetes</taxon>
        <taxon>Kitasatosporales</taxon>
        <taxon>Streptomycetaceae</taxon>
        <taxon>Streptomyces</taxon>
    </lineage>
</organism>
<dbReference type="OrthoDB" id="119790at2"/>
<name>A0A4Y3RY08_9ACTN</name>
<evidence type="ECO:0000256" key="1">
    <source>
        <dbReference type="SAM" id="Phobius"/>
    </source>
</evidence>
<keyword evidence="1" id="KW-0472">Membrane</keyword>
<keyword evidence="3" id="KW-1185">Reference proteome</keyword>
<accession>A0A4Y3RY08</accession>
<dbReference type="Pfam" id="PF14087">
    <property type="entry name" value="DUF4267"/>
    <property type="match status" value="1"/>
</dbReference>
<dbReference type="EMBL" id="BJMN01000085">
    <property type="protein sequence ID" value="GEB62244.1"/>
    <property type="molecule type" value="Genomic_DNA"/>
</dbReference>
<gene>
    <name evidence="2" type="ORF">SGA01_78490</name>
</gene>
<evidence type="ECO:0000313" key="3">
    <source>
        <dbReference type="Proteomes" id="UP000315226"/>
    </source>
</evidence>
<feature type="transmembrane region" description="Helical" evidence="1">
    <location>
        <begin position="49"/>
        <end position="69"/>
    </location>
</feature>
<reference evidence="2 3" key="1">
    <citation type="submission" date="2019-06" db="EMBL/GenBank/DDBJ databases">
        <title>Whole genome shotgun sequence of Streptomyces gardneri NBRC 12865.</title>
        <authorList>
            <person name="Hosoyama A."/>
            <person name="Uohara A."/>
            <person name="Ohji S."/>
            <person name="Ichikawa N."/>
        </authorList>
    </citation>
    <scope>NUCLEOTIDE SEQUENCE [LARGE SCALE GENOMIC DNA]</scope>
    <source>
        <strain evidence="2 3">NBRC 12865</strain>
    </source>
</reference>
<comment type="caution">
    <text evidence="2">The sequence shown here is derived from an EMBL/GenBank/DDBJ whole genome shotgun (WGS) entry which is preliminary data.</text>
</comment>
<dbReference type="RefSeq" id="WP_141302989.1">
    <property type="nucleotide sequence ID" value="NZ_BJMN01000085.1"/>
</dbReference>
<keyword evidence="1" id="KW-0812">Transmembrane</keyword>
<protein>
    <recommendedName>
        <fullName evidence="4">Small membrane hydrophobic protein</fullName>
    </recommendedName>
</protein>
<feature type="transmembrane region" description="Helical" evidence="1">
    <location>
        <begin position="76"/>
        <end position="95"/>
    </location>
</feature>
<keyword evidence="1" id="KW-1133">Transmembrane helix</keyword>
<dbReference type="InterPro" id="IPR025363">
    <property type="entry name" value="DUF4267"/>
</dbReference>
<dbReference type="Proteomes" id="UP000315226">
    <property type="component" value="Unassembled WGS sequence"/>
</dbReference>
<feature type="transmembrane region" description="Helical" evidence="1">
    <location>
        <begin position="101"/>
        <end position="124"/>
    </location>
</feature>
<dbReference type="AlphaFoldDB" id="A0A4Y3RY08"/>
<evidence type="ECO:0000313" key="2">
    <source>
        <dbReference type="EMBL" id="GEB62244.1"/>
    </source>
</evidence>